<dbReference type="Gene3D" id="1.10.1040.10">
    <property type="entry name" value="N-(1-d-carboxylethyl)-l-norvaline Dehydrogenase, domain 2"/>
    <property type="match status" value="1"/>
</dbReference>
<dbReference type="InterPro" id="IPR023027">
    <property type="entry name" value="Mannitol_DH_CS"/>
</dbReference>
<dbReference type="PRINTS" id="PR00084">
    <property type="entry name" value="MTLDHDRGNASE"/>
</dbReference>
<dbReference type="InterPro" id="IPR013328">
    <property type="entry name" value="6PGD_dom2"/>
</dbReference>
<dbReference type="PANTHER" id="PTHR43362:SF1">
    <property type="entry name" value="MANNITOL DEHYDROGENASE 2-RELATED"/>
    <property type="match status" value="1"/>
</dbReference>
<dbReference type="InterPro" id="IPR036291">
    <property type="entry name" value="NAD(P)-bd_dom_sf"/>
</dbReference>
<evidence type="ECO:0000259" key="4">
    <source>
        <dbReference type="Pfam" id="PF01232"/>
    </source>
</evidence>
<accession>A0A5C8ZCG5</accession>
<protein>
    <submittedName>
        <fullName evidence="6">Fructuronate reductase</fullName>
        <ecNumber evidence="6">1.1.1.57</ecNumber>
    </submittedName>
</protein>
<dbReference type="Pfam" id="PF01232">
    <property type="entry name" value="Mannitol_dh"/>
    <property type="match status" value="1"/>
</dbReference>
<dbReference type="EC" id="1.1.1.57" evidence="6"/>
<dbReference type="InterPro" id="IPR013118">
    <property type="entry name" value="Mannitol_DH_C"/>
</dbReference>
<dbReference type="PROSITE" id="PS00974">
    <property type="entry name" value="MANNITOL_DHGENASE"/>
    <property type="match status" value="1"/>
</dbReference>
<feature type="domain" description="Mannitol dehydrogenase C-terminal" evidence="5">
    <location>
        <begin position="286"/>
        <end position="478"/>
    </location>
</feature>
<comment type="similarity">
    <text evidence="3">Belongs to the mannitol dehydrogenase family. UxuB subfamily.</text>
</comment>
<keyword evidence="7" id="KW-1185">Reference proteome</keyword>
<dbReference type="Proteomes" id="UP000321764">
    <property type="component" value="Unassembled WGS sequence"/>
</dbReference>
<dbReference type="InterPro" id="IPR000669">
    <property type="entry name" value="Mannitol_DH"/>
</dbReference>
<evidence type="ECO:0000256" key="2">
    <source>
        <dbReference type="ARBA" id="ARBA00023027"/>
    </source>
</evidence>
<dbReference type="GO" id="GO:0019594">
    <property type="term" value="P:mannitol metabolic process"/>
    <property type="evidence" value="ECO:0007669"/>
    <property type="project" value="InterPro"/>
</dbReference>
<evidence type="ECO:0000313" key="7">
    <source>
        <dbReference type="Proteomes" id="UP000321764"/>
    </source>
</evidence>
<dbReference type="FunFam" id="3.40.50.720:FF:000129">
    <property type="entry name" value="D-mannonate oxidoreductase"/>
    <property type="match status" value="1"/>
</dbReference>
<dbReference type="OrthoDB" id="271711at2"/>
<feature type="domain" description="Mannitol dehydrogenase N-terminal" evidence="4">
    <location>
        <begin position="30"/>
        <end position="277"/>
    </location>
</feature>
<dbReference type="GO" id="GO:0008866">
    <property type="term" value="F:fructuronate reductase activity"/>
    <property type="evidence" value="ECO:0007669"/>
    <property type="project" value="UniProtKB-EC"/>
</dbReference>
<comment type="caution">
    <text evidence="6">The sequence shown here is derived from an EMBL/GenBank/DDBJ whole genome shotgun (WGS) entry which is preliminary data.</text>
</comment>
<gene>
    <name evidence="6" type="ORF">FME95_06270</name>
</gene>
<dbReference type="Pfam" id="PF08125">
    <property type="entry name" value="Mannitol_dh_C"/>
    <property type="match status" value="1"/>
</dbReference>
<dbReference type="PANTHER" id="PTHR43362">
    <property type="entry name" value="MANNITOL DEHYDROGENASE DSF1-RELATED"/>
    <property type="match status" value="1"/>
</dbReference>
<evidence type="ECO:0000256" key="1">
    <source>
        <dbReference type="ARBA" id="ARBA00023002"/>
    </source>
</evidence>
<dbReference type="InterPro" id="IPR008927">
    <property type="entry name" value="6-PGluconate_DH-like_C_sf"/>
</dbReference>
<dbReference type="SUPFAM" id="SSF51735">
    <property type="entry name" value="NAD(P)-binding Rossmann-fold domains"/>
    <property type="match status" value="1"/>
</dbReference>
<reference evidence="6 7" key="1">
    <citation type="submission" date="2019-07" db="EMBL/GenBank/DDBJ databases">
        <title>Reinekea sp. strain SSH23 genome sequencing and assembly.</title>
        <authorList>
            <person name="Kim I."/>
        </authorList>
    </citation>
    <scope>NUCLEOTIDE SEQUENCE [LARGE SCALE GENOMIC DNA]</scope>
    <source>
        <strain evidence="6 7">SSH23</strain>
    </source>
</reference>
<proteinExistence type="inferred from homology"/>
<dbReference type="AlphaFoldDB" id="A0A5C8ZCG5"/>
<keyword evidence="1 6" id="KW-0560">Oxidoreductase</keyword>
<evidence type="ECO:0000259" key="5">
    <source>
        <dbReference type="Pfam" id="PF08125"/>
    </source>
</evidence>
<dbReference type="EMBL" id="VKAD01000001">
    <property type="protein sequence ID" value="TXR54979.1"/>
    <property type="molecule type" value="Genomic_DNA"/>
</dbReference>
<evidence type="ECO:0000313" key="6">
    <source>
        <dbReference type="EMBL" id="TXR54979.1"/>
    </source>
</evidence>
<dbReference type="SUPFAM" id="SSF48179">
    <property type="entry name" value="6-phosphogluconate dehydrogenase C-terminal domain-like"/>
    <property type="match status" value="1"/>
</dbReference>
<organism evidence="6 7">
    <name type="scientific">Reinekea thalattae</name>
    <dbReference type="NCBI Taxonomy" id="2593301"/>
    <lineage>
        <taxon>Bacteria</taxon>
        <taxon>Pseudomonadati</taxon>
        <taxon>Pseudomonadota</taxon>
        <taxon>Gammaproteobacteria</taxon>
        <taxon>Oceanospirillales</taxon>
        <taxon>Saccharospirillaceae</taxon>
        <taxon>Reinekea</taxon>
    </lineage>
</organism>
<dbReference type="Gene3D" id="3.40.50.720">
    <property type="entry name" value="NAD(P)-binding Rossmann-like Domain"/>
    <property type="match status" value="1"/>
</dbReference>
<sequence length="501" mass="55402">MPDTSASLANQSLAAAVQQPNYDRSRLKSRIAHLGFGAFHRAHQALYTSEMLDKTQSDWGICEINLFSSQLIEQLRQQNHLFSVLEKGPSQQQVKVCGAITESLHPKLDGIAAVINKLADPDIKIVSLTITEKGYCVDLSNGHLDSENPLISADLKQPEAPQSAIGYIVAALKNRRANGLTAFTVMSCDNMPNNSSIAKQAIIDYATLIDSSLAEWIEREVSFPCTMVDRIVPAMTAQSNEELSQALGVDDPCGVVCEPFRQWVIEDNFVNGRPDWDLAGAHFVDDVTPFEEMKLRMLNGSHSFLAYLGYLGGYSLIYQAIQNATYRNAVTALMTDEQAPSLSLPDSVDLNAYAESLIERFANTAIAHETYQIATDGSQKLPQRVCESLRYHLALGNRAPWLTLTIAGWMMYVCEQDEQGNRIEVRDPMLATIRQHRKGASNARQLAESLLAIEPIFGQDLRQNLGFVTQLSEQLDRLHKLGAEQTIQETLQATKTTTGGQ</sequence>
<keyword evidence="2" id="KW-0520">NAD</keyword>
<name>A0A5C8ZCG5_9GAMM</name>
<dbReference type="InterPro" id="IPR050988">
    <property type="entry name" value="Mannitol_DH/Oxidoreductase"/>
</dbReference>
<dbReference type="InterPro" id="IPR013131">
    <property type="entry name" value="Mannitol_DH_N"/>
</dbReference>
<dbReference type="NCBIfam" id="NF011611">
    <property type="entry name" value="PRK15037.1"/>
    <property type="match status" value="1"/>
</dbReference>
<evidence type="ECO:0000256" key="3">
    <source>
        <dbReference type="ARBA" id="ARBA00061451"/>
    </source>
</evidence>